<feature type="compositionally biased region" description="Acidic residues" evidence="1">
    <location>
        <begin position="188"/>
        <end position="207"/>
    </location>
</feature>
<evidence type="ECO:0000313" key="2">
    <source>
        <dbReference type="EMBL" id="KAL1511440.1"/>
    </source>
</evidence>
<reference evidence="2 3" key="1">
    <citation type="journal article" date="2024" name="Science">
        <title>Giant polyketide synthase enzymes in the biosynthesis of giant marine polyether toxins.</title>
        <authorList>
            <person name="Fallon T.R."/>
            <person name="Shende V.V."/>
            <person name="Wierzbicki I.H."/>
            <person name="Pendleton A.L."/>
            <person name="Watervoot N.F."/>
            <person name="Auber R.P."/>
            <person name="Gonzalez D.J."/>
            <person name="Wisecaver J.H."/>
            <person name="Moore B.S."/>
        </authorList>
    </citation>
    <scope>NUCLEOTIDE SEQUENCE [LARGE SCALE GENOMIC DNA]</scope>
    <source>
        <strain evidence="2 3">12B1</strain>
    </source>
</reference>
<dbReference type="AlphaFoldDB" id="A0AB34J3K5"/>
<feature type="compositionally biased region" description="Acidic residues" evidence="1">
    <location>
        <begin position="136"/>
        <end position="146"/>
    </location>
</feature>
<protein>
    <submittedName>
        <fullName evidence="2">Uncharacterized protein</fullName>
    </submittedName>
</protein>
<organism evidence="2 3">
    <name type="scientific">Prymnesium parvum</name>
    <name type="common">Toxic golden alga</name>
    <dbReference type="NCBI Taxonomy" id="97485"/>
    <lineage>
        <taxon>Eukaryota</taxon>
        <taxon>Haptista</taxon>
        <taxon>Haptophyta</taxon>
        <taxon>Prymnesiophyceae</taxon>
        <taxon>Prymnesiales</taxon>
        <taxon>Prymnesiaceae</taxon>
        <taxon>Prymnesium</taxon>
    </lineage>
</organism>
<gene>
    <name evidence="2" type="ORF">AB1Y20_006239</name>
</gene>
<sequence length="430" mass="48436">MGKNRDLKQRVRRQATPAELERKRLQREAVQAERELALRRQNHSERLQAVHRMFNMPRDSREAGPGGRGGGEEDVGGDDDEFSGLSEQPYDDQHEGDNDAEALEEGGVVGQQGEERLQQPSGSGEPATSGAKEQPADADEDGDADAEVLKDIASWAERDVGTEESFSESNDYMQWEEAADHFLLDESDWNDAMGNDDDDDAGDDDDPAAGTPAPAPEAEKVQPQVKQPNMMDILCQKVQERLQLELSPKKKSMVSDRWLLRLLAQNSFWIRAGHIIVRNGVLRRQDGVRSPRAMTFDAVRPVPEVFYYRDLFVWLPDLMFATTLSTRTLLTCPSCSSSYDNKVHGYLKARRSHSPTDVRRCRRRLLQHDQSESELAVRDAPPKRHRHKNLHHDRQLSTATTSCEPDPGNNDLFLNLPTSRTRSGSSQNTE</sequence>
<feature type="compositionally biased region" description="Basic and acidic residues" evidence="1">
    <location>
        <begin position="369"/>
        <end position="382"/>
    </location>
</feature>
<feature type="compositionally biased region" description="Basic and acidic residues" evidence="1">
    <location>
        <begin position="19"/>
        <end position="48"/>
    </location>
</feature>
<keyword evidence="3" id="KW-1185">Reference proteome</keyword>
<feature type="region of interest" description="Disordered" evidence="1">
    <location>
        <begin position="188"/>
        <end position="224"/>
    </location>
</feature>
<feature type="region of interest" description="Disordered" evidence="1">
    <location>
        <begin position="369"/>
        <end position="430"/>
    </location>
</feature>
<evidence type="ECO:0000313" key="3">
    <source>
        <dbReference type="Proteomes" id="UP001515480"/>
    </source>
</evidence>
<dbReference type="Proteomes" id="UP001515480">
    <property type="component" value="Unassembled WGS sequence"/>
</dbReference>
<evidence type="ECO:0000256" key="1">
    <source>
        <dbReference type="SAM" id="MobiDB-lite"/>
    </source>
</evidence>
<comment type="caution">
    <text evidence="2">The sequence shown here is derived from an EMBL/GenBank/DDBJ whole genome shotgun (WGS) entry which is preliminary data.</text>
</comment>
<feature type="compositionally biased region" description="Acidic residues" evidence="1">
    <location>
        <begin position="72"/>
        <end position="82"/>
    </location>
</feature>
<proteinExistence type="predicted"/>
<feature type="region of interest" description="Disordered" evidence="1">
    <location>
        <begin position="1"/>
        <end position="170"/>
    </location>
</feature>
<feature type="compositionally biased region" description="Polar residues" evidence="1">
    <location>
        <begin position="416"/>
        <end position="430"/>
    </location>
</feature>
<name>A0AB34J3K5_PRYPA</name>
<dbReference type="EMBL" id="JBGBPQ010000014">
    <property type="protein sequence ID" value="KAL1511440.1"/>
    <property type="molecule type" value="Genomic_DNA"/>
</dbReference>
<accession>A0AB34J3K5</accession>